<dbReference type="Proteomes" id="UP001497680">
    <property type="component" value="Unassembled WGS sequence"/>
</dbReference>
<name>A0ACC0DA07_9PEZI</name>
<protein>
    <submittedName>
        <fullName evidence="1">Uncharacterized protein</fullName>
    </submittedName>
</protein>
<dbReference type="EMBL" id="MU394297">
    <property type="protein sequence ID" value="KAI6089215.1"/>
    <property type="molecule type" value="Genomic_DNA"/>
</dbReference>
<organism evidence="1 2">
    <name type="scientific">Hypoxylon rubiginosum</name>
    <dbReference type="NCBI Taxonomy" id="110542"/>
    <lineage>
        <taxon>Eukaryota</taxon>
        <taxon>Fungi</taxon>
        <taxon>Dikarya</taxon>
        <taxon>Ascomycota</taxon>
        <taxon>Pezizomycotina</taxon>
        <taxon>Sordariomycetes</taxon>
        <taxon>Xylariomycetidae</taxon>
        <taxon>Xylariales</taxon>
        <taxon>Hypoxylaceae</taxon>
        <taxon>Hypoxylon</taxon>
    </lineage>
</organism>
<sequence length="552" mass="62151">MVDQEGPIPTPDRSHSSTRSPNLSIIGIGTGLTDSLSPGTPSFDEYLSSSDASSEDEDLDLERSADEALSRWFGISINRLVGPFRVIYAFEQVKQECAGILQDEGHYRPDDDDDDESQGDLYDAGESSRSTPSSRPCANKTGSSRFGNKKRLGNRVSKAGSSPGSYVKVRGRNKKHRSERELSCPYRKRNPNRFNVRDHEQCANKSYSTMSDVKRHLQAHHLRLLICDRCRCPFEKATDLLAHSQQCTAPPQSRMDESTDPENGFDQTMVEQLRSRRSNLKIDEWRDLYQALFPSDSTTPDPYFVPVVEDHDVLLRYKHEKQKLYQNIQDLVSRQPLDSTASGDRLCEDTIRLVQNIINNILRRSDPIDQDLPIPVPQLQEHSAMQLSESIGEFINLTNEANETNMNIFGSDGSNGIFSSLQYMTPASGQGMLVSQEDEQCTGNSPNMAFPPVYLTPQEMGQAYHYTGESVTYCDLTNAMTKPSFWPSIPIRHTTSLPGDLQTPTTGNINFSQNFAWNLPLNHSNYNETGTATTFYYDDKDQFPTLPTNHMQ</sequence>
<gene>
    <name evidence="1" type="ORF">F4821DRAFT_276403</name>
</gene>
<evidence type="ECO:0000313" key="1">
    <source>
        <dbReference type="EMBL" id="KAI6089215.1"/>
    </source>
</evidence>
<accession>A0ACC0DA07</accession>
<reference evidence="1 2" key="1">
    <citation type="journal article" date="2022" name="New Phytol.">
        <title>Ecological generalism drives hyperdiversity of secondary metabolite gene clusters in xylarialean endophytes.</title>
        <authorList>
            <person name="Franco M.E.E."/>
            <person name="Wisecaver J.H."/>
            <person name="Arnold A.E."/>
            <person name="Ju Y.M."/>
            <person name="Slot J.C."/>
            <person name="Ahrendt S."/>
            <person name="Moore L.P."/>
            <person name="Eastman K.E."/>
            <person name="Scott K."/>
            <person name="Konkel Z."/>
            <person name="Mondo S.J."/>
            <person name="Kuo A."/>
            <person name="Hayes R.D."/>
            <person name="Haridas S."/>
            <person name="Andreopoulos B."/>
            <person name="Riley R."/>
            <person name="LaButti K."/>
            <person name="Pangilinan J."/>
            <person name="Lipzen A."/>
            <person name="Amirebrahimi M."/>
            <person name="Yan J."/>
            <person name="Adam C."/>
            <person name="Keymanesh K."/>
            <person name="Ng V."/>
            <person name="Louie K."/>
            <person name="Northen T."/>
            <person name="Drula E."/>
            <person name="Henrissat B."/>
            <person name="Hsieh H.M."/>
            <person name="Youens-Clark K."/>
            <person name="Lutzoni F."/>
            <person name="Miadlikowska J."/>
            <person name="Eastwood D.C."/>
            <person name="Hamelin R.C."/>
            <person name="Grigoriev I.V."/>
            <person name="U'Ren J.M."/>
        </authorList>
    </citation>
    <scope>NUCLEOTIDE SEQUENCE [LARGE SCALE GENOMIC DNA]</scope>
    <source>
        <strain evidence="1 2">ER1909</strain>
    </source>
</reference>
<keyword evidence="2" id="KW-1185">Reference proteome</keyword>
<proteinExistence type="predicted"/>
<evidence type="ECO:0000313" key="2">
    <source>
        <dbReference type="Proteomes" id="UP001497680"/>
    </source>
</evidence>
<comment type="caution">
    <text evidence="1">The sequence shown here is derived from an EMBL/GenBank/DDBJ whole genome shotgun (WGS) entry which is preliminary data.</text>
</comment>